<dbReference type="Gene3D" id="2.170.130.10">
    <property type="entry name" value="TonB-dependent receptor, plug domain"/>
    <property type="match status" value="1"/>
</dbReference>
<evidence type="ECO:0000256" key="6">
    <source>
        <dbReference type="ARBA" id="ARBA00023136"/>
    </source>
</evidence>
<dbReference type="SUPFAM" id="SSF56935">
    <property type="entry name" value="Porins"/>
    <property type="match status" value="1"/>
</dbReference>
<evidence type="ECO:0000256" key="4">
    <source>
        <dbReference type="ARBA" id="ARBA00022692"/>
    </source>
</evidence>
<dbReference type="Pfam" id="PF13715">
    <property type="entry name" value="CarbopepD_reg_2"/>
    <property type="match status" value="1"/>
</dbReference>
<evidence type="ECO:0000259" key="10">
    <source>
        <dbReference type="Pfam" id="PF00593"/>
    </source>
</evidence>
<dbReference type="InterPro" id="IPR023997">
    <property type="entry name" value="TonB-dep_OMP_SusC/RagA_CS"/>
</dbReference>
<evidence type="ECO:0000313" key="13">
    <source>
        <dbReference type="Proteomes" id="UP000027821"/>
    </source>
</evidence>
<dbReference type="OrthoDB" id="9768177at2"/>
<dbReference type="NCBIfam" id="TIGR04057">
    <property type="entry name" value="SusC_RagA_signa"/>
    <property type="match status" value="1"/>
</dbReference>
<dbReference type="InterPro" id="IPR000531">
    <property type="entry name" value="Beta-barrel_TonB"/>
</dbReference>
<keyword evidence="5 9" id="KW-0798">TonB box</keyword>
<dbReference type="Pfam" id="PF07715">
    <property type="entry name" value="Plug"/>
    <property type="match status" value="1"/>
</dbReference>
<protein>
    <submittedName>
        <fullName evidence="12">TonB-dependent receptor</fullName>
    </submittedName>
</protein>
<evidence type="ECO:0000256" key="8">
    <source>
        <dbReference type="PROSITE-ProRule" id="PRU01360"/>
    </source>
</evidence>
<dbReference type="STRING" id="1048983.EL17_23825"/>
<evidence type="ECO:0000256" key="2">
    <source>
        <dbReference type="ARBA" id="ARBA00022448"/>
    </source>
</evidence>
<dbReference type="InterPro" id="IPR037066">
    <property type="entry name" value="Plug_dom_sf"/>
</dbReference>
<reference evidence="12 13" key="1">
    <citation type="submission" date="2014-04" db="EMBL/GenBank/DDBJ databases">
        <title>Characterization and application of a salt tolerant electro-active bacterium.</title>
        <authorList>
            <person name="Yang L."/>
            <person name="Wei S."/>
            <person name="Tay Q.X.M."/>
        </authorList>
    </citation>
    <scope>NUCLEOTIDE SEQUENCE [LARGE SCALE GENOMIC DNA]</scope>
    <source>
        <strain evidence="12 13">LY1</strain>
    </source>
</reference>
<dbReference type="EMBL" id="JMIH01000005">
    <property type="protein sequence ID" value="KEO75653.1"/>
    <property type="molecule type" value="Genomic_DNA"/>
</dbReference>
<evidence type="ECO:0000256" key="7">
    <source>
        <dbReference type="ARBA" id="ARBA00023237"/>
    </source>
</evidence>
<organism evidence="12 13">
    <name type="scientific">Anditalea andensis</name>
    <dbReference type="NCBI Taxonomy" id="1048983"/>
    <lineage>
        <taxon>Bacteria</taxon>
        <taxon>Pseudomonadati</taxon>
        <taxon>Bacteroidota</taxon>
        <taxon>Cytophagia</taxon>
        <taxon>Cytophagales</taxon>
        <taxon>Cytophagaceae</taxon>
        <taxon>Anditalea</taxon>
    </lineage>
</organism>
<dbReference type="GO" id="GO:0009279">
    <property type="term" value="C:cell outer membrane"/>
    <property type="evidence" value="ECO:0007669"/>
    <property type="project" value="UniProtKB-SubCell"/>
</dbReference>
<comment type="similarity">
    <text evidence="8 9">Belongs to the TonB-dependent receptor family.</text>
</comment>
<dbReference type="Gene3D" id="2.40.170.20">
    <property type="entry name" value="TonB-dependent receptor, beta-barrel domain"/>
    <property type="match status" value="1"/>
</dbReference>
<accession>A0A074L752</accession>
<dbReference type="PROSITE" id="PS52016">
    <property type="entry name" value="TONB_DEPENDENT_REC_3"/>
    <property type="match status" value="1"/>
</dbReference>
<keyword evidence="13" id="KW-1185">Reference proteome</keyword>
<evidence type="ECO:0000313" key="12">
    <source>
        <dbReference type="EMBL" id="KEO75653.1"/>
    </source>
</evidence>
<dbReference type="InterPro" id="IPR008969">
    <property type="entry name" value="CarboxyPept-like_regulatory"/>
</dbReference>
<dbReference type="Pfam" id="PF00593">
    <property type="entry name" value="TonB_dep_Rec_b-barrel"/>
    <property type="match status" value="1"/>
</dbReference>
<gene>
    <name evidence="12" type="ORF">EL17_23825</name>
</gene>
<dbReference type="RefSeq" id="WP_051719714.1">
    <property type="nucleotide sequence ID" value="NZ_JMIH01000005.1"/>
</dbReference>
<dbReference type="InterPro" id="IPR012910">
    <property type="entry name" value="Plug_dom"/>
</dbReference>
<evidence type="ECO:0000256" key="1">
    <source>
        <dbReference type="ARBA" id="ARBA00004571"/>
    </source>
</evidence>
<evidence type="ECO:0000259" key="11">
    <source>
        <dbReference type="Pfam" id="PF07715"/>
    </source>
</evidence>
<dbReference type="InterPro" id="IPR036942">
    <property type="entry name" value="Beta-barrel_TonB_sf"/>
</dbReference>
<dbReference type="AlphaFoldDB" id="A0A074L752"/>
<dbReference type="NCBIfam" id="TIGR04056">
    <property type="entry name" value="OMP_RagA_SusC"/>
    <property type="match status" value="1"/>
</dbReference>
<keyword evidence="4 8" id="KW-0812">Transmembrane</keyword>
<comment type="caution">
    <text evidence="12">The sequence shown here is derived from an EMBL/GenBank/DDBJ whole genome shotgun (WGS) entry which is preliminary data.</text>
</comment>
<evidence type="ECO:0000256" key="5">
    <source>
        <dbReference type="ARBA" id="ARBA00023077"/>
    </source>
</evidence>
<name>A0A074L752_9BACT</name>
<keyword evidence="3 8" id="KW-1134">Transmembrane beta strand</keyword>
<dbReference type="InterPro" id="IPR039426">
    <property type="entry name" value="TonB-dep_rcpt-like"/>
</dbReference>
<feature type="domain" description="TonB-dependent receptor-like beta-barrel" evidence="10">
    <location>
        <begin position="451"/>
        <end position="960"/>
    </location>
</feature>
<keyword evidence="2 8" id="KW-0813">Transport</keyword>
<evidence type="ECO:0000256" key="9">
    <source>
        <dbReference type="RuleBase" id="RU003357"/>
    </source>
</evidence>
<keyword evidence="12" id="KW-0675">Receptor</keyword>
<dbReference type="eggNOG" id="COG4206">
    <property type="taxonomic scope" value="Bacteria"/>
</dbReference>
<dbReference type="InterPro" id="IPR023996">
    <property type="entry name" value="TonB-dep_OMP_SusC/RagA"/>
</dbReference>
<keyword evidence="7 8" id="KW-0998">Cell outer membrane</keyword>
<dbReference type="Proteomes" id="UP000027821">
    <property type="component" value="Unassembled WGS sequence"/>
</dbReference>
<comment type="subcellular location">
    <subcellularLocation>
        <location evidence="1 8">Cell outer membrane</location>
        <topology evidence="1 8">Multi-pass membrane protein</topology>
    </subcellularLocation>
</comment>
<dbReference type="SUPFAM" id="SSF49464">
    <property type="entry name" value="Carboxypeptidase regulatory domain-like"/>
    <property type="match status" value="1"/>
</dbReference>
<feature type="domain" description="TonB-dependent receptor plug" evidence="11">
    <location>
        <begin position="131"/>
        <end position="237"/>
    </location>
</feature>
<sequence length="1002" mass="111930">MKNIKNYKYQKLFAKTSTKTLFTILFLLISLHIHAQERIRVVGVVADDKGELLPGVSILEKGTTNGTVSDLEGKFTMEVASPQSVLIFSFIGLKNVERTVGSQTSLNIRMDTDSQNLDEFVVIGYGTQRRKEITSSVATVSVEEFNQGGVRSPLDLIQGKVAGLSVTRTAGNNPNSSASIQLRGVTSLTGNLEPLIVIDGIPGGNLDLLQQDDIASFDVLKDGSAAAIYGTRGNNGVILITTKRGKSGDPTFEYSNYFQREVIDRRPDIFDAAGYRELIAQGVIAEGNDRGGSSDLYEELLNRNNLSQYHNFAASGGNANTNYRVSLYYNEAQGIAKQNTREQIGGRININHRGLNGKLLLQTNVATNFNNANLLGGRGEDGRVGDDFEQAVQRNPTDPLFHPDGSFVETEASGLYNPLSRLAYRINERNQHTFSADAKMTYEIFEGLNISAFGAHQRNTWNDRQYRGMNDFTQRPNQQYQGTGYAYKRNLLNWQNTFESTLDYKRVMGDHRIDFVGGYSFQYFTEEIFDVNNSGFTTDAFLDWNLGAGSAINNTVLPRPGMGSSKQDNTLIALFGRASYAYKDRYFAQFTLRREGSSRFGVNNKWGNFPAVSVGWDIAEEGFMSAVSQINIMKLRVGYGVTGNQGIPNYQSLITLGTGGVYPQEGVFYQTYGPSRNPNPDLKWERKQEWNFGLDFSLFNNRITGALDVYNRQTVDLLYNYIAQQPPYIHSNIYTNVGTINNRGVELFLSGNVMKKADFSWNMDFAANSQFNMLSTLTNDVYSATFLEFGGLPNPGNLGNAIRLVEGGTVGNFFGKRFAGFSEDGKWRFFKADGSIVSASEISEEDLTVIGNGVPRYMASWTNNFRYKNFDLTLFFRGKFGFDILNTQELYFGNKSWLPNNMLRSALTTHAELNDTPQYSDYYLERGDFVKLDNVTLGYNFNIVSNYVRNLRVYVTGRNLLTFTGYSGLDPEIQDTGFTTGIDSRSFYPRTNSYTIGLNVGF</sequence>
<proteinExistence type="inferred from homology"/>
<keyword evidence="6 8" id="KW-0472">Membrane</keyword>
<evidence type="ECO:0000256" key="3">
    <source>
        <dbReference type="ARBA" id="ARBA00022452"/>
    </source>
</evidence>